<feature type="compositionally biased region" description="Polar residues" evidence="4">
    <location>
        <begin position="346"/>
        <end position="358"/>
    </location>
</feature>
<feature type="compositionally biased region" description="Low complexity" evidence="4">
    <location>
        <begin position="1"/>
        <end position="12"/>
    </location>
</feature>
<feature type="compositionally biased region" description="Basic and acidic residues" evidence="4">
    <location>
        <begin position="486"/>
        <end position="509"/>
    </location>
</feature>
<keyword evidence="7" id="KW-1185">Reference proteome</keyword>
<dbReference type="OrthoDB" id="6436112at2759"/>
<evidence type="ECO:0000259" key="5">
    <source>
        <dbReference type="Pfam" id="PF02437"/>
    </source>
</evidence>
<comment type="caution">
    <text evidence="6">The sequence shown here is derived from an EMBL/GenBank/DDBJ whole genome shotgun (WGS) entry which is preliminary data.</text>
</comment>
<accession>A0A8J1XLR2</accession>
<dbReference type="InterPro" id="IPR052417">
    <property type="entry name" value="Dachshund_domain"/>
</dbReference>
<evidence type="ECO:0000256" key="4">
    <source>
        <dbReference type="SAM" id="MobiDB-lite"/>
    </source>
</evidence>
<dbReference type="GO" id="GO:0005634">
    <property type="term" value="C:nucleus"/>
    <property type="evidence" value="ECO:0007669"/>
    <property type="project" value="UniProtKB-SubCell"/>
</dbReference>
<dbReference type="SUPFAM" id="SSF46955">
    <property type="entry name" value="Putative DNA-binding domain"/>
    <property type="match status" value="1"/>
</dbReference>
<evidence type="ECO:0000256" key="2">
    <source>
        <dbReference type="ARBA" id="ARBA00023242"/>
    </source>
</evidence>
<keyword evidence="2" id="KW-0539">Nucleus</keyword>
<name>A0A8J1XLR2_OWEFU</name>
<dbReference type="Pfam" id="PF02437">
    <property type="entry name" value="Ski_Sno_DHD"/>
    <property type="match status" value="1"/>
</dbReference>
<feature type="region of interest" description="Disordered" evidence="4">
    <location>
        <begin position="290"/>
        <end position="393"/>
    </location>
</feature>
<feature type="region of interest" description="Disordered" evidence="4">
    <location>
        <begin position="481"/>
        <end position="536"/>
    </location>
</feature>
<reference evidence="6" key="1">
    <citation type="submission" date="2022-03" db="EMBL/GenBank/DDBJ databases">
        <authorList>
            <person name="Martin C."/>
        </authorList>
    </citation>
    <scope>NUCLEOTIDE SEQUENCE</scope>
</reference>
<proteinExistence type="inferred from homology"/>
<dbReference type="InterPro" id="IPR009061">
    <property type="entry name" value="DNA-bd_dom_put_sf"/>
</dbReference>
<evidence type="ECO:0000256" key="3">
    <source>
        <dbReference type="ARBA" id="ARBA00038192"/>
    </source>
</evidence>
<dbReference type="Gene3D" id="3.10.260.20">
    <property type="entry name" value="Ski"/>
    <property type="match status" value="1"/>
</dbReference>
<dbReference type="FunFam" id="3.10.260.20:FF:000001">
    <property type="entry name" value="Dachshund homolog 1"/>
    <property type="match status" value="1"/>
</dbReference>
<dbReference type="AlphaFoldDB" id="A0A8J1XLR2"/>
<dbReference type="InterPro" id="IPR037000">
    <property type="entry name" value="Ski_DNA-bd_sf"/>
</dbReference>
<gene>
    <name evidence="6" type="ORF">OFUS_LOCUS4168</name>
</gene>
<dbReference type="Proteomes" id="UP000749559">
    <property type="component" value="Unassembled WGS sequence"/>
</dbReference>
<feature type="compositionally biased region" description="Low complexity" evidence="4">
    <location>
        <begin position="517"/>
        <end position="528"/>
    </location>
</feature>
<evidence type="ECO:0000313" key="6">
    <source>
        <dbReference type="EMBL" id="CAH1777063.1"/>
    </source>
</evidence>
<feature type="region of interest" description="Disordered" evidence="4">
    <location>
        <begin position="1"/>
        <end position="44"/>
    </location>
</feature>
<feature type="compositionally biased region" description="Basic and acidic residues" evidence="4">
    <location>
        <begin position="320"/>
        <end position="333"/>
    </location>
</feature>
<dbReference type="PANTHER" id="PTHR12577">
    <property type="entry name" value="DACHSHUND"/>
    <property type="match status" value="1"/>
</dbReference>
<evidence type="ECO:0000313" key="7">
    <source>
        <dbReference type="Proteomes" id="UP000749559"/>
    </source>
</evidence>
<dbReference type="CDD" id="cd21081">
    <property type="entry name" value="DHD_Dac"/>
    <property type="match status" value="1"/>
</dbReference>
<comment type="subcellular location">
    <subcellularLocation>
        <location evidence="1">Nucleus</location>
    </subcellularLocation>
</comment>
<dbReference type="GO" id="GO:0000978">
    <property type="term" value="F:RNA polymerase II cis-regulatory region sequence-specific DNA binding"/>
    <property type="evidence" value="ECO:0007669"/>
    <property type="project" value="TreeGrafter"/>
</dbReference>
<sequence length="583" mass="65145">MDGPTSISSSQHHSPRPSPPLHQVAPQTQQISPPMGLGALHHSPIPAHGMPHTAAIYPITHKLDKPAYSTPPPVTSNPENNTCKMIEYRGAKIAAFTVDGRELICLPQAFDLFLKHLVGGLHTVYTKLKRLDITPIVCNVEQVRILRGLGAIQPGVNRCKLISPKEFDILYDDCTNSSARPGRPPKRSPSVHANPETLEKLKKSRLDLGDYHYPPMIDPKKAPLLANGFSHYLPHLGAVPFMPLNHPMMSTAVSMAMANHLRGEAQPVMRERSESDSDLMSPRSIQERMEHADHHRDGHHNHHPHDDKLSPHYPHLIQHRSYDRRVSTTDKESGIGTPSDAPSGMDLSTKSALHSGNSDDADEDTDDEEAMNTAVKQPIRHSSGTDLSEKPSPPAIPNFSAILNAENSGISSIETLLLNIQGLLKVAAENARHHERQINYEKAELKMELMRERELRENFEKQLQEEQRNRVVIQKRYRKEKKTRRRLQEEIESVEQKRPLSAEDLRKSPQSDNSRVQDGTSSSDQDSGPEYNSVSRAISENKLAGTYVGPRMGVISMVDSYMAQQKLNNYLHPPSHKTEGISN</sequence>
<dbReference type="EMBL" id="CAIIXF020000002">
    <property type="protein sequence ID" value="CAH1777063.1"/>
    <property type="molecule type" value="Genomic_DNA"/>
</dbReference>
<dbReference type="InterPro" id="IPR003380">
    <property type="entry name" value="SKI/SNO/DAC"/>
</dbReference>
<comment type="similarity">
    <text evidence="3">Belongs to the DACH/dachshund family.</text>
</comment>
<organism evidence="6 7">
    <name type="scientific">Owenia fusiformis</name>
    <name type="common">Polychaete worm</name>
    <dbReference type="NCBI Taxonomy" id="6347"/>
    <lineage>
        <taxon>Eukaryota</taxon>
        <taxon>Metazoa</taxon>
        <taxon>Spiralia</taxon>
        <taxon>Lophotrochozoa</taxon>
        <taxon>Annelida</taxon>
        <taxon>Polychaeta</taxon>
        <taxon>Sedentaria</taxon>
        <taxon>Canalipalpata</taxon>
        <taxon>Sabellida</taxon>
        <taxon>Oweniida</taxon>
        <taxon>Oweniidae</taxon>
        <taxon>Owenia</taxon>
    </lineage>
</organism>
<dbReference type="GO" id="GO:0005667">
    <property type="term" value="C:transcription regulator complex"/>
    <property type="evidence" value="ECO:0007669"/>
    <property type="project" value="TreeGrafter"/>
</dbReference>
<protein>
    <recommendedName>
        <fullName evidence="5">SKI/SNO/DAC domain-containing protein</fullName>
    </recommendedName>
</protein>
<dbReference type="PANTHER" id="PTHR12577:SF6">
    <property type="entry name" value="DACHSHUND, ISOFORM B"/>
    <property type="match status" value="1"/>
</dbReference>
<dbReference type="GO" id="GO:0000981">
    <property type="term" value="F:DNA-binding transcription factor activity, RNA polymerase II-specific"/>
    <property type="evidence" value="ECO:0007669"/>
    <property type="project" value="TreeGrafter"/>
</dbReference>
<feature type="domain" description="SKI/SNO/DAC" evidence="5">
    <location>
        <begin position="69"/>
        <end position="176"/>
    </location>
</feature>
<evidence type="ECO:0000256" key="1">
    <source>
        <dbReference type="ARBA" id="ARBA00004123"/>
    </source>
</evidence>
<feature type="compositionally biased region" description="Acidic residues" evidence="4">
    <location>
        <begin position="359"/>
        <end position="370"/>
    </location>
</feature>